<dbReference type="GO" id="GO:0005975">
    <property type="term" value="P:carbohydrate metabolic process"/>
    <property type="evidence" value="ECO:0007669"/>
    <property type="project" value="UniProtKB-ARBA"/>
</dbReference>
<dbReference type="EMBL" id="MSKM01000047">
    <property type="protein sequence ID" value="OLO51747.1"/>
    <property type="molecule type" value="Genomic_DNA"/>
</dbReference>
<feature type="signal peptide" evidence="7">
    <location>
        <begin position="1"/>
        <end position="32"/>
    </location>
</feature>
<dbReference type="NCBIfam" id="TIGR01167">
    <property type="entry name" value="LPXTG_anchor"/>
    <property type="match status" value="1"/>
</dbReference>
<dbReference type="Pfam" id="PF16555">
    <property type="entry name" value="GramPos_pilinD1"/>
    <property type="match status" value="1"/>
</dbReference>
<dbReference type="InterPro" id="IPR041033">
    <property type="entry name" value="SpaA_PFL_dom_1"/>
</dbReference>
<gene>
    <name evidence="11" type="ORF">BKH27_11015</name>
</gene>
<feature type="chain" id="PRO_5010199617" evidence="7">
    <location>
        <begin position="33"/>
        <end position="536"/>
    </location>
</feature>
<dbReference type="InterPro" id="IPR019931">
    <property type="entry name" value="LPXTG_anchor"/>
</dbReference>
<feature type="compositionally biased region" description="Pro residues" evidence="5">
    <location>
        <begin position="334"/>
        <end position="347"/>
    </location>
</feature>
<feature type="domain" description="Gram-positive cocci surface proteins LPxTG" evidence="8">
    <location>
        <begin position="487"/>
        <end position="529"/>
    </location>
</feature>
<evidence type="ECO:0000256" key="7">
    <source>
        <dbReference type="SAM" id="SignalP"/>
    </source>
</evidence>
<evidence type="ECO:0000259" key="8">
    <source>
        <dbReference type="Pfam" id="PF00746"/>
    </source>
</evidence>
<feature type="domain" description="Gram-positive pilin subunit D1 N-terminal" evidence="9">
    <location>
        <begin position="46"/>
        <end position="200"/>
    </location>
</feature>
<keyword evidence="6" id="KW-0812">Transmembrane</keyword>
<dbReference type="Pfam" id="PF00746">
    <property type="entry name" value="Gram_pos_anchor"/>
    <property type="match status" value="1"/>
</dbReference>
<evidence type="ECO:0000256" key="4">
    <source>
        <dbReference type="ARBA" id="ARBA00023088"/>
    </source>
</evidence>
<keyword evidence="3 7" id="KW-0732">Signal</keyword>
<comment type="caution">
    <text evidence="11">The sequence shown here is derived from an EMBL/GenBank/DDBJ whole genome shotgun (WGS) entry which is preliminary data.</text>
</comment>
<keyword evidence="2" id="KW-0964">Secreted</keyword>
<keyword evidence="4" id="KW-0572">Peptidoglycan-anchor</keyword>
<organism evidence="11 12">
    <name type="scientific">Actinomyces oris</name>
    <dbReference type="NCBI Taxonomy" id="544580"/>
    <lineage>
        <taxon>Bacteria</taxon>
        <taxon>Bacillati</taxon>
        <taxon>Actinomycetota</taxon>
        <taxon>Actinomycetes</taxon>
        <taxon>Actinomycetales</taxon>
        <taxon>Actinomycetaceae</taxon>
        <taxon>Actinomyces</taxon>
    </lineage>
</organism>
<evidence type="ECO:0000256" key="3">
    <source>
        <dbReference type="ARBA" id="ARBA00022729"/>
    </source>
</evidence>
<feature type="transmembrane region" description="Helical" evidence="6">
    <location>
        <begin position="502"/>
        <end position="523"/>
    </location>
</feature>
<evidence type="ECO:0000256" key="1">
    <source>
        <dbReference type="ARBA" id="ARBA00022512"/>
    </source>
</evidence>
<dbReference type="InterPro" id="IPR026466">
    <property type="entry name" value="Fim_isopep_form_D2_dom"/>
</dbReference>
<keyword evidence="6" id="KW-0472">Membrane</keyword>
<dbReference type="InterPro" id="IPR013783">
    <property type="entry name" value="Ig-like_fold"/>
</dbReference>
<dbReference type="Proteomes" id="UP000185772">
    <property type="component" value="Unassembled WGS sequence"/>
</dbReference>
<dbReference type="InterPro" id="IPR032364">
    <property type="entry name" value="GramPos_pilinD1_N"/>
</dbReference>
<keyword evidence="6" id="KW-1133">Transmembrane helix</keyword>
<feature type="region of interest" description="Disordered" evidence="5">
    <location>
        <begin position="329"/>
        <end position="350"/>
    </location>
</feature>
<evidence type="ECO:0000259" key="9">
    <source>
        <dbReference type="Pfam" id="PF16555"/>
    </source>
</evidence>
<dbReference type="Pfam" id="PF17802">
    <property type="entry name" value="SpaA"/>
    <property type="match status" value="1"/>
</dbReference>
<keyword evidence="1" id="KW-0134">Cell wall</keyword>
<evidence type="ECO:0000313" key="11">
    <source>
        <dbReference type="EMBL" id="OLO51747.1"/>
    </source>
</evidence>
<dbReference type="Gene3D" id="2.60.40.740">
    <property type="match status" value="1"/>
</dbReference>
<evidence type="ECO:0000256" key="5">
    <source>
        <dbReference type="SAM" id="MobiDB-lite"/>
    </source>
</evidence>
<dbReference type="InterPro" id="IPR048052">
    <property type="entry name" value="FM1-like"/>
</dbReference>
<reference evidence="11 12" key="1">
    <citation type="submission" date="2016-12" db="EMBL/GenBank/DDBJ databases">
        <title>Genomic comparison of strains in the 'Actinomyces naeslundii' group.</title>
        <authorList>
            <person name="Mughal S.R."/>
            <person name="Do T."/>
            <person name="Gilbert S.C."/>
            <person name="Witherden E.A."/>
            <person name="Didelot X."/>
            <person name="Beighton D."/>
        </authorList>
    </citation>
    <scope>NUCLEOTIDE SEQUENCE [LARGE SCALE GENOMIC DNA]</scope>
    <source>
        <strain evidence="11 12">MMRCO6-1</strain>
    </source>
</reference>
<proteinExistence type="predicted"/>
<feature type="domain" description="SpaA-like prealbumin fold" evidence="10">
    <location>
        <begin position="358"/>
        <end position="478"/>
    </location>
</feature>
<evidence type="ECO:0000259" key="10">
    <source>
        <dbReference type="Pfam" id="PF17802"/>
    </source>
</evidence>
<dbReference type="NCBIfam" id="NF033902">
    <property type="entry name" value="iso_D2_wall_anc"/>
    <property type="match status" value="1"/>
</dbReference>
<name>A0A1Q8VUI6_9ACTO</name>
<accession>A0A1Q8VUI6</accession>
<sequence>MKYNASTLGRRAAAAAGVLTLAVLGLAPMAQAEDANYGNIKENAQGSLVIHKHLTGDGNPIGTVDGGGTAGGTAGAAVAGVQFTAYPITGINLKDPAGWNKVSALSASGAIPDSACADPANPKLDGYGFEAGMASPDTDTSGVATISGMPVKAYLVCETKTPSNIVQKAKPFVVTVPTPNTAAGQEGNWVYDVHVYPKNEKVEVTKTIQDQKVNGYAVGSKVRFPVTSTLPKLDAKSYYKYFQLRDTMDEHLTEVTATDITLDGAKMDPGDYKVVTSDQTVTVTFTKVGLGKLKEAAGKPVQAVFEGKVASVSNNGDITNKAQLISDTTYAEQPPNPEEPPTTPDNPPTTETVTTYWGNLTIKKVDSHDTAGNKAGLKGAEFQLYKAKDAYAGTCSKDKEGDAIAVNGETTLTTDDTGAINIQGLFVSDSIDEAGRDNKVNATERCYVLVETKAPAGFVLPSGDDAVTAVQVKAGTVTTDDVTVENTKQSVPGLPLTGANGMLILTASGASLLMIAVGSVLVARYRERKHSANLAA</sequence>
<evidence type="ECO:0000256" key="6">
    <source>
        <dbReference type="SAM" id="Phobius"/>
    </source>
</evidence>
<evidence type="ECO:0000313" key="12">
    <source>
        <dbReference type="Proteomes" id="UP000185772"/>
    </source>
</evidence>
<protein>
    <submittedName>
        <fullName evidence="11">Fimbrial protein</fullName>
    </submittedName>
</protein>
<evidence type="ECO:0000256" key="2">
    <source>
        <dbReference type="ARBA" id="ARBA00022525"/>
    </source>
</evidence>
<dbReference type="NCBIfam" id="TIGR04226">
    <property type="entry name" value="RrgB_K2N_iso_D2"/>
    <property type="match status" value="1"/>
</dbReference>
<dbReference type="RefSeq" id="WP_070661472.1">
    <property type="nucleotide sequence ID" value="NZ_MSKM01000047.1"/>
</dbReference>
<dbReference type="Gene3D" id="2.60.40.10">
    <property type="entry name" value="Immunoglobulins"/>
    <property type="match status" value="2"/>
</dbReference>
<dbReference type="AlphaFoldDB" id="A0A1Q8VUI6"/>